<name>A0ABN0YTM6_9ACTN</name>
<dbReference type="InterPro" id="IPR019587">
    <property type="entry name" value="Polyketide_cyclase/dehydratase"/>
</dbReference>
<evidence type="ECO:0000313" key="1">
    <source>
        <dbReference type="EMBL" id="GAA0409929.1"/>
    </source>
</evidence>
<keyword evidence="2" id="KW-1185">Reference proteome</keyword>
<sequence length="171" mass="18365">MSDATTPTVHDEVRIEAVPSEVWKLVSDIGLPARLSPELQRTAWLDGATGPELGARFEGFNRHPVAGEWRSVSHVVALEPERCFGWAVTKDEADDPATAVAIWTFELHPEDGGTRLSFAARVWPERTKLGAMMDGAPEKAQEILAARLGELGAGIGATLQGVKKLAEEAAA</sequence>
<organism evidence="1 2">
    <name type="scientific">Streptomyces luteireticuli</name>
    <dbReference type="NCBI Taxonomy" id="173858"/>
    <lineage>
        <taxon>Bacteria</taxon>
        <taxon>Bacillati</taxon>
        <taxon>Actinomycetota</taxon>
        <taxon>Actinomycetes</taxon>
        <taxon>Kitasatosporales</taxon>
        <taxon>Streptomycetaceae</taxon>
        <taxon>Streptomyces</taxon>
    </lineage>
</organism>
<gene>
    <name evidence="1" type="ORF">GCM10010357_33750</name>
</gene>
<dbReference type="InterPro" id="IPR023393">
    <property type="entry name" value="START-like_dom_sf"/>
</dbReference>
<proteinExistence type="predicted"/>
<dbReference type="Gene3D" id="3.30.530.20">
    <property type="match status" value="1"/>
</dbReference>
<dbReference type="EMBL" id="BAAABX010000038">
    <property type="protein sequence ID" value="GAA0409929.1"/>
    <property type="molecule type" value="Genomic_DNA"/>
</dbReference>
<evidence type="ECO:0000313" key="2">
    <source>
        <dbReference type="Proteomes" id="UP001500879"/>
    </source>
</evidence>
<dbReference type="Proteomes" id="UP001500879">
    <property type="component" value="Unassembled WGS sequence"/>
</dbReference>
<protein>
    <submittedName>
        <fullName evidence="1">SRPBCC family protein</fullName>
    </submittedName>
</protein>
<dbReference type="RefSeq" id="WP_344024982.1">
    <property type="nucleotide sequence ID" value="NZ_BAAABX010000038.1"/>
</dbReference>
<comment type="caution">
    <text evidence="1">The sequence shown here is derived from an EMBL/GenBank/DDBJ whole genome shotgun (WGS) entry which is preliminary data.</text>
</comment>
<dbReference type="CDD" id="cd07812">
    <property type="entry name" value="SRPBCC"/>
    <property type="match status" value="1"/>
</dbReference>
<dbReference type="SUPFAM" id="SSF55961">
    <property type="entry name" value="Bet v1-like"/>
    <property type="match status" value="1"/>
</dbReference>
<accession>A0ABN0YTM6</accession>
<reference evidence="1 2" key="1">
    <citation type="journal article" date="2019" name="Int. J. Syst. Evol. Microbiol.">
        <title>The Global Catalogue of Microorganisms (GCM) 10K type strain sequencing project: providing services to taxonomists for standard genome sequencing and annotation.</title>
        <authorList>
            <consortium name="The Broad Institute Genomics Platform"/>
            <consortium name="The Broad Institute Genome Sequencing Center for Infectious Disease"/>
            <person name="Wu L."/>
            <person name="Ma J."/>
        </authorList>
    </citation>
    <scope>NUCLEOTIDE SEQUENCE [LARGE SCALE GENOMIC DNA]</scope>
    <source>
        <strain evidence="1 2">JCM 4788</strain>
    </source>
</reference>
<dbReference type="Pfam" id="PF10604">
    <property type="entry name" value="Polyketide_cyc2"/>
    <property type="match status" value="1"/>
</dbReference>